<evidence type="ECO:0000313" key="1">
    <source>
        <dbReference type="EMBL" id="MBD2771373.1"/>
    </source>
</evidence>
<accession>A0A8J6XQ86</accession>
<protein>
    <submittedName>
        <fullName evidence="1">Uncharacterized protein</fullName>
    </submittedName>
</protein>
<keyword evidence="2" id="KW-1185">Reference proteome</keyword>
<proteinExistence type="predicted"/>
<comment type="caution">
    <text evidence="1">The sequence shown here is derived from an EMBL/GenBank/DDBJ whole genome shotgun (WGS) entry which is preliminary data.</text>
</comment>
<reference evidence="1" key="1">
    <citation type="submission" date="2020-09" db="EMBL/GenBank/DDBJ databases">
        <title>Iningainema tapete sp. nov. (Scytonemataceae, Cyanobacteria) from greenhouses in central Florida (USA) produces two types of nodularin with biosynthetic potential for microcystin-LR and anabaenopeptins.</title>
        <authorList>
            <person name="Berthold D.E."/>
            <person name="Lefler F.W."/>
            <person name="Huang I.-S."/>
            <person name="Abdulla H."/>
            <person name="Zimba P.V."/>
            <person name="Laughinghouse H.D. IV."/>
        </authorList>
    </citation>
    <scope>NUCLEOTIDE SEQUENCE</scope>
    <source>
        <strain evidence="1">BLCCT55</strain>
    </source>
</reference>
<sequence>MERLYMDVRYACTTVTERPFFVVVICVFKRSSIGGALECWSKIISQRKFTPKRAK</sequence>
<gene>
    <name evidence="1" type="ORF">ICL16_04370</name>
</gene>
<dbReference type="RefSeq" id="WP_190825671.1">
    <property type="nucleotide sequence ID" value="NZ_CAWPPI010000021.1"/>
</dbReference>
<name>A0A8J6XQ86_9CYAN</name>
<evidence type="ECO:0000313" key="2">
    <source>
        <dbReference type="Proteomes" id="UP000629098"/>
    </source>
</evidence>
<dbReference type="EMBL" id="JACXAE010000021">
    <property type="protein sequence ID" value="MBD2771373.1"/>
    <property type="molecule type" value="Genomic_DNA"/>
</dbReference>
<dbReference type="Proteomes" id="UP000629098">
    <property type="component" value="Unassembled WGS sequence"/>
</dbReference>
<organism evidence="1 2">
    <name type="scientific">Iningainema tapete BLCC-T55</name>
    <dbReference type="NCBI Taxonomy" id="2748662"/>
    <lineage>
        <taxon>Bacteria</taxon>
        <taxon>Bacillati</taxon>
        <taxon>Cyanobacteriota</taxon>
        <taxon>Cyanophyceae</taxon>
        <taxon>Nostocales</taxon>
        <taxon>Scytonemataceae</taxon>
        <taxon>Iningainema tapete</taxon>
    </lineage>
</organism>
<dbReference type="AlphaFoldDB" id="A0A8J6XQ86"/>